<feature type="repeat" description="RCC1" evidence="1">
    <location>
        <begin position="547"/>
        <end position="598"/>
    </location>
</feature>
<name>A0ABN7AYF1_9HEMI</name>
<dbReference type="InterPro" id="IPR011333">
    <property type="entry name" value="SKP1/BTB/POZ_sf"/>
</dbReference>
<dbReference type="PROSITE" id="PS50097">
    <property type="entry name" value="BTB"/>
    <property type="match status" value="1"/>
</dbReference>
<dbReference type="PROSITE" id="PS50012">
    <property type="entry name" value="RCC1_3"/>
    <property type="match status" value="1"/>
</dbReference>
<feature type="domain" description="BTB" evidence="2">
    <location>
        <begin position="738"/>
        <end position="804"/>
    </location>
</feature>
<accession>A0ABN7AYF1</accession>
<dbReference type="Pfam" id="PF00651">
    <property type="entry name" value="BTB"/>
    <property type="match status" value="1"/>
</dbReference>
<dbReference type="InterPro" id="IPR000210">
    <property type="entry name" value="BTB/POZ_dom"/>
</dbReference>
<evidence type="ECO:0000313" key="3">
    <source>
        <dbReference type="EMBL" id="BES96407.1"/>
    </source>
</evidence>
<dbReference type="InterPro" id="IPR000408">
    <property type="entry name" value="Reg_chr_condens"/>
</dbReference>
<reference evidence="3 4" key="1">
    <citation type="submission" date="2023-09" db="EMBL/GenBank/DDBJ databases">
        <title>Nesidiocoris tenuis whole genome shotgun sequence.</title>
        <authorList>
            <person name="Shibata T."/>
            <person name="Shimoda M."/>
            <person name="Kobayashi T."/>
            <person name="Uehara T."/>
        </authorList>
    </citation>
    <scope>NUCLEOTIDE SEQUENCE [LARGE SCALE GENOMIC DNA]</scope>
    <source>
        <strain evidence="3 4">Japan</strain>
    </source>
</reference>
<dbReference type="SUPFAM" id="SSF54695">
    <property type="entry name" value="POZ domain"/>
    <property type="match status" value="1"/>
</dbReference>
<protein>
    <recommendedName>
        <fullName evidence="2">BTB domain-containing protein</fullName>
    </recommendedName>
</protein>
<evidence type="ECO:0000256" key="1">
    <source>
        <dbReference type="PROSITE-ProRule" id="PRU00235"/>
    </source>
</evidence>
<dbReference type="Gene3D" id="2.130.10.30">
    <property type="entry name" value="Regulator of chromosome condensation 1/beta-lactamase-inhibitor protein II"/>
    <property type="match status" value="3"/>
</dbReference>
<dbReference type="SUPFAM" id="SSF50985">
    <property type="entry name" value="RCC1/BLIP-II"/>
    <property type="match status" value="2"/>
</dbReference>
<dbReference type="InterPro" id="IPR051553">
    <property type="entry name" value="Ran_GTPase-activating"/>
</dbReference>
<dbReference type="PANTHER" id="PTHR45982:SF1">
    <property type="entry name" value="REGULATOR OF CHROMOSOME CONDENSATION"/>
    <property type="match status" value="1"/>
</dbReference>
<dbReference type="EMBL" id="AP028915">
    <property type="protein sequence ID" value="BES96407.1"/>
    <property type="molecule type" value="Genomic_DNA"/>
</dbReference>
<keyword evidence="4" id="KW-1185">Reference proteome</keyword>
<sequence>MSGQNVDKTLVSKEEEVLLQKANIHYAFRPFISEYADRTVTAAFILTTDDETFALGTNNRDNILALSGDDFAKNITLEKPRKIPELSGRRIVKLSVTEQFGAALTDKGKLIYWGRDIRSTARGDDDVKNVVMPFVVRDDLTLKDFTCSAYYLTVLTDEGDVLVWGSYFRKLGDHINDFGVIKLRKGVRVKEISSGWYHVALLDDKGQVWTFGYGVGQLGWSWSFEDGDLTPGPVPLPAPCKKVECGAYSNIFLLNNGQVYASGQNTEKDHLCVDREGTVTKPAKVKFDIPIGNIAAIFSGPFGRSQSRFAAVSEDGTKFFKWGYDTSMKSPLLVDGVKNLEEIFSDYRTPQSLARIKHSLPPIDEKPAQVKVDSILSNWSVFGKLDKAFADRVTYFTTFEAVDSAKYTKSLKGLIATKEDDVYLCEEQKEPSKLELLSKKKIKKASFNQYLMATLSKDSSLYVQEIENPIQLTYGVPVRMKDTVSDVSLGKSFMVYLTKSSEIFFYGTFLSGLYIHENRKAIKMPTDGPFKSLSSGVAHCAVLSTDSTAYTFGHGVHGELGRIWKNHHSPYDVESVKLPDPCKKVLCGAYSTVFLTDKGHLYACGNDDDESTRVLTTGPYGKDWGPRKIWLDEKIEDFTVGIEINERSLNTFSTYAAVSSTGKIYTWYDRTKPTVVDVASTMLDVFASRQIPQSMSMVRIGPEEVEEDAEENAIPEDEIQNDAGTEEEIKLYDDPKFSDVTVRLSDGSSVFAHKFLLHRKSAFFRKALLESDGLSNVIDLPSHDAKAVRALLKIVYGLPVGMKDTSLPEIFQFVQLTDEDGGPEVLQIAKLLFNAAVSHALIVNYLSEFEPDLKEKYVKAFSPKNQYP</sequence>
<gene>
    <name evidence="3" type="ORF">NTJ_09218</name>
</gene>
<organism evidence="3 4">
    <name type="scientific">Nesidiocoris tenuis</name>
    <dbReference type="NCBI Taxonomy" id="355587"/>
    <lineage>
        <taxon>Eukaryota</taxon>
        <taxon>Metazoa</taxon>
        <taxon>Ecdysozoa</taxon>
        <taxon>Arthropoda</taxon>
        <taxon>Hexapoda</taxon>
        <taxon>Insecta</taxon>
        <taxon>Pterygota</taxon>
        <taxon>Neoptera</taxon>
        <taxon>Paraneoptera</taxon>
        <taxon>Hemiptera</taxon>
        <taxon>Heteroptera</taxon>
        <taxon>Panheteroptera</taxon>
        <taxon>Cimicomorpha</taxon>
        <taxon>Miridae</taxon>
        <taxon>Dicyphina</taxon>
        <taxon>Nesidiocoris</taxon>
    </lineage>
</organism>
<dbReference type="InterPro" id="IPR009091">
    <property type="entry name" value="RCC1/BLIP-II"/>
</dbReference>
<proteinExistence type="predicted"/>
<dbReference type="Gene3D" id="3.30.710.10">
    <property type="entry name" value="Potassium Channel Kv1.1, Chain A"/>
    <property type="match status" value="1"/>
</dbReference>
<dbReference type="Proteomes" id="UP001307889">
    <property type="component" value="Chromosome 7"/>
</dbReference>
<dbReference type="Pfam" id="PF13540">
    <property type="entry name" value="RCC1_2"/>
    <property type="match status" value="1"/>
</dbReference>
<evidence type="ECO:0000313" key="4">
    <source>
        <dbReference type="Proteomes" id="UP001307889"/>
    </source>
</evidence>
<evidence type="ECO:0000259" key="2">
    <source>
        <dbReference type="PROSITE" id="PS50097"/>
    </source>
</evidence>
<dbReference type="PANTHER" id="PTHR45982">
    <property type="entry name" value="REGULATOR OF CHROMOSOME CONDENSATION"/>
    <property type="match status" value="1"/>
</dbReference>